<dbReference type="PhylomeDB" id="B4JHG1"/>
<dbReference type="EMBL" id="CH916369">
    <property type="protein sequence ID" value="EDV92788.1"/>
    <property type="molecule type" value="Genomic_DNA"/>
</dbReference>
<dbReference type="InterPro" id="IPR038606">
    <property type="entry name" value="To_sf"/>
</dbReference>
<keyword evidence="2" id="KW-0090">Biological rhythms</keyword>
<dbReference type="FunFam" id="3.15.10.30:FF:000001">
    <property type="entry name" value="Takeout-like protein 1"/>
    <property type="match status" value="1"/>
</dbReference>
<dbReference type="AlphaFoldDB" id="B4JHG1"/>
<dbReference type="GO" id="GO:0005615">
    <property type="term" value="C:extracellular space"/>
    <property type="evidence" value="ECO:0007669"/>
    <property type="project" value="TreeGrafter"/>
</dbReference>
<dbReference type="eggNOG" id="ENOG502RXKT">
    <property type="taxonomic scope" value="Eukaryota"/>
</dbReference>
<dbReference type="SMART" id="SM00700">
    <property type="entry name" value="JHBP"/>
    <property type="match status" value="1"/>
</dbReference>
<keyword evidence="1 4" id="KW-0732">Signal</keyword>
<evidence type="ECO:0000256" key="4">
    <source>
        <dbReference type="SAM" id="SignalP"/>
    </source>
</evidence>
<evidence type="ECO:0000313" key="5">
    <source>
        <dbReference type="EMBL" id="EDV92788.1"/>
    </source>
</evidence>
<dbReference type="FunCoup" id="B4JHG1">
    <property type="interactions" value="71"/>
</dbReference>
<feature type="chain" id="PRO_5002808944" evidence="4">
    <location>
        <begin position="22"/>
        <end position="257"/>
    </location>
</feature>
<dbReference type="OMA" id="NGHGKGY"/>
<name>B4JHG1_DROGR</name>
<dbReference type="OrthoDB" id="8175281at2759"/>
<dbReference type="SMR" id="B4JHG1"/>
<dbReference type="HOGENOM" id="CLU_069908_3_0_1"/>
<dbReference type="InParanoid" id="B4JHG1"/>
<dbReference type="PANTHER" id="PTHR11008:SF25">
    <property type="entry name" value="IP09473P-RELATED"/>
    <property type="match status" value="1"/>
</dbReference>
<comment type="similarity">
    <text evidence="3">Belongs to the TO family.</text>
</comment>
<evidence type="ECO:0000256" key="3">
    <source>
        <dbReference type="ARBA" id="ARBA00060902"/>
    </source>
</evidence>
<dbReference type="PANTHER" id="PTHR11008">
    <property type="entry name" value="PROTEIN TAKEOUT-LIKE PROTEIN"/>
    <property type="match status" value="1"/>
</dbReference>
<organism evidence="6">
    <name type="scientific">Drosophila grimshawi</name>
    <name type="common">Hawaiian fruit fly</name>
    <name type="synonym">Idiomyia grimshawi</name>
    <dbReference type="NCBI Taxonomy" id="7222"/>
    <lineage>
        <taxon>Eukaryota</taxon>
        <taxon>Metazoa</taxon>
        <taxon>Ecdysozoa</taxon>
        <taxon>Arthropoda</taxon>
        <taxon>Hexapoda</taxon>
        <taxon>Insecta</taxon>
        <taxon>Pterygota</taxon>
        <taxon>Neoptera</taxon>
        <taxon>Endopterygota</taxon>
        <taxon>Diptera</taxon>
        <taxon>Brachycera</taxon>
        <taxon>Muscomorpha</taxon>
        <taxon>Ephydroidea</taxon>
        <taxon>Drosophilidae</taxon>
        <taxon>Drosophila</taxon>
        <taxon>Hawaiian Drosophila</taxon>
    </lineage>
</organism>
<feature type="signal peptide" evidence="4">
    <location>
        <begin position="1"/>
        <end position="21"/>
    </location>
</feature>
<dbReference type="STRING" id="7222.B4JHG1"/>
<dbReference type="Gene3D" id="3.15.10.30">
    <property type="entry name" value="Haemolymph juvenile hormone binding protein"/>
    <property type="match status" value="1"/>
</dbReference>
<proteinExistence type="inferred from homology"/>
<dbReference type="Pfam" id="PF06585">
    <property type="entry name" value="JHBP"/>
    <property type="match status" value="1"/>
</dbReference>
<evidence type="ECO:0000256" key="2">
    <source>
        <dbReference type="ARBA" id="ARBA00023108"/>
    </source>
</evidence>
<dbReference type="GO" id="GO:0007623">
    <property type="term" value="P:circadian rhythm"/>
    <property type="evidence" value="ECO:0007669"/>
    <property type="project" value="UniProtKB-ARBA"/>
</dbReference>
<keyword evidence="6" id="KW-1185">Reference proteome</keyword>
<protein>
    <submittedName>
        <fullName evidence="5">GH18633</fullName>
    </submittedName>
</protein>
<sequence length="257" mass="28675">MLTQIRISLGLLLLCISVTKANNYLSEKPNFLTPCVVEDPNFNRCLAGNLQGMLVQFKDGLPGTNIVGPLDPLLVKRIKLSQNADAISVNADLQNVYITGASQIAVQEASYNPTKYVAKALVVLPKLRFDFDYKVKGHVLALNLNGHGKGGFQAENVVASFDMIVKPRTTAEGTFADVQRVKAHFRDVGNFNVKLYDLFGENAELDATAHMLFNGNWRQFFSILKPTLEQTFEAVLLDRTKKIFNYVPATYFIENFH</sequence>
<evidence type="ECO:0000313" key="6">
    <source>
        <dbReference type="Proteomes" id="UP000001070"/>
    </source>
</evidence>
<evidence type="ECO:0000256" key="1">
    <source>
        <dbReference type="ARBA" id="ARBA00022729"/>
    </source>
</evidence>
<dbReference type="InterPro" id="IPR010562">
    <property type="entry name" value="Haemolymph_juvenile_hormone-bd"/>
</dbReference>
<gene>
    <name evidence="5" type="primary">Dgri\GH18633</name>
    <name evidence="5" type="ORF">Dgri_GH18633</name>
</gene>
<dbReference type="Proteomes" id="UP000001070">
    <property type="component" value="Unassembled WGS sequence"/>
</dbReference>
<dbReference type="KEGG" id="dgr:6563211"/>
<reference evidence="5 6" key="1">
    <citation type="journal article" date="2007" name="Nature">
        <title>Evolution of genes and genomes on the Drosophila phylogeny.</title>
        <authorList>
            <consortium name="Drosophila 12 Genomes Consortium"/>
            <person name="Clark A.G."/>
            <person name="Eisen M.B."/>
            <person name="Smith D.R."/>
            <person name="Bergman C.M."/>
            <person name="Oliver B."/>
            <person name="Markow T.A."/>
            <person name="Kaufman T.C."/>
            <person name="Kellis M."/>
            <person name="Gelbart W."/>
            <person name="Iyer V.N."/>
            <person name="Pollard D.A."/>
            <person name="Sackton T.B."/>
            <person name="Larracuente A.M."/>
            <person name="Singh N.D."/>
            <person name="Abad J.P."/>
            <person name="Abt D.N."/>
            <person name="Adryan B."/>
            <person name="Aguade M."/>
            <person name="Akashi H."/>
            <person name="Anderson W.W."/>
            <person name="Aquadro C.F."/>
            <person name="Ardell D.H."/>
            <person name="Arguello R."/>
            <person name="Artieri C.G."/>
            <person name="Barbash D.A."/>
            <person name="Barker D."/>
            <person name="Barsanti P."/>
            <person name="Batterham P."/>
            <person name="Batzoglou S."/>
            <person name="Begun D."/>
            <person name="Bhutkar A."/>
            <person name="Blanco E."/>
            <person name="Bosak S.A."/>
            <person name="Bradley R.K."/>
            <person name="Brand A.D."/>
            <person name="Brent M.R."/>
            <person name="Brooks A.N."/>
            <person name="Brown R.H."/>
            <person name="Butlin R.K."/>
            <person name="Caggese C."/>
            <person name="Calvi B.R."/>
            <person name="Bernardo de Carvalho A."/>
            <person name="Caspi A."/>
            <person name="Castrezana S."/>
            <person name="Celniker S.E."/>
            <person name="Chang J.L."/>
            <person name="Chapple C."/>
            <person name="Chatterji S."/>
            <person name="Chinwalla A."/>
            <person name="Civetta A."/>
            <person name="Clifton S.W."/>
            <person name="Comeron J.M."/>
            <person name="Costello J.C."/>
            <person name="Coyne J.A."/>
            <person name="Daub J."/>
            <person name="David R.G."/>
            <person name="Delcher A.L."/>
            <person name="Delehaunty K."/>
            <person name="Do C.B."/>
            <person name="Ebling H."/>
            <person name="Edwards K."/>
            <person name="Eickbush T."/>
            <person name="Evans J.D."/>
            <person name="Filipski A."/>
            <person name="Findeiss S."/>
            <person name="Freyhult E."/>
            <person name="Fulton L."/>
            <person name="Fulton R."/>
            <person name="Garcia A.C."/>
            <person name="Gardiner A."/>
            <person name="Garfield D.A."/>
            <person name="Garvin B.E."/>
            <person name="Gibson G."/>
            <person name="Gilbert D."/>
            <person name="Gnerre S."/>
            <person name="Godfrey J."/>
            <person name="Good R."/>
            <person name="Gotea V."/>
            <person name="Gravely B."/>
            <person name="Greenberg A.J."/>
            <person name="Griffiths-Jones S."/>
            <person name="Gross S."/>
            <person name="Guigo R."/>
            <person name="Gustafson E.A."/>
            <person name="Haerty W."/>
            <person name="Hahn M.W."/>
            <person name="Halligan D.L."/>
            <person name="Halpern A.L."/>
            <person name="Halter G.M."/>
            <person name="Han M.V."/>
            <person name="Heger A."/>
            <person name="Hillier L."/>
            <person name="Hinrichs A.S."/>
            <person name="Holmes I."/>
            <person name="Hoskins R.A."/>
            <person name="Hubisz M.J."/>
            <person name="Hultmark D."/>
            <person name="Huntley M.A."/>
            <person name="Jaffe D.B."/>
            <person name="Jagadeeshan S."/>
            <person name="Jeck W.R."/>
            <person name="Johnson J."/>
            <person name="Jones C.D."/>
            <person name="Jordan W.C."/>
            <person name="Karpen G.H."/>
            <person name="Kataoka E."/>
            <person name="Keightley P.D."/>
            <person name="Kheradpour P."/>
            <person name="Kirkness E.F."/>
            <person name="Koerich L.B."/>
            <person name="Kristiansen K."/>
            <person name="Kudrna D."/>
            <person name="Kulathinal R.J."/>
            <person name="Kumar S."/>
            <person name="Kwok R."/>
            <person name="Lander E."/>
            <person name="Langley C.H."/>
            <person name="Lapoint R."/>
            <person name="Lazzaro B.P."/>
            <person name="Lee S.J."/>
            <person name="Levesque L."/>
            <person name="Li R."/>
            <person name="Lin C.F."/>
            <person name="Lin M.F."/>
            <person name="Lindblad-Toh K."/>
            <person name="Llopart A."/>
            <person name="Long M."/>
            <person name="Low L."/>
            <person name="Lozovsky E."/>
            <person name="Lu J."/>
            <person name="Luo M."/>
            <person name="Machado C.A."/>
            <person name="Makalowski W."/>
            <person name="Marzo M."/>
            <person name="Matsuda M."/>
            <person name="Matzkin L."/>
            <person name="McAllister B."/>
            <person name="McBride C.S."/>
            <person name="McKernan B."/>
            <person name="McKernan K."/>
            <person name="Mendez-Lago M."/>
            <person name="Minx P."/>
            <person name="Mollenhauer M.U."/>
            <person name="Montooth K."/>
            <person name="Mount S.M."/>
            <person name="Mu X."/>
            <person name="Myers E."/>
            <person name="Negre B."/>
            <person name="Newfeld S."/>
            <person name="Nielsen R."/>
            <person name="Noor M.A."/>
            <person name="O'Grady P."/>
            <person name="Pachter L."/>
            <person name="Papaceit M."/>
            <person name="Parisi M.J."/>
            <person name="Parisi M."/>
            <person name="Parts L."/>
            <person name="Pedersen J.S."/>
            <person name="Pesole G."/>
            <person name="Phillippy A.M."/>
            <person name="Ponting C.P."/>
            <person name="Pop M."/>
            <person name="Porcelli D."/>
            <person name="Powell J.R."/>
            <person name="Prohaska S."/>
            <person name="Pruitt K."/>
            <person name="Puig M."/>
            <person name="Quesneville H."/>
            <person name="Ram K.R."/>
            <person name="Rand D."/>
            <person name="Rasmussen M.D."/>
            <person name="Reed L.K."/>
            <person name="Reenan R."/>
            <person name="Reily A."/>
            <person name="Remington K.A."/>
            <person name="Rieger T.T."/>
            <person name="Ritchie M.G."/>
            <person name="Robin C."/>
            <person name="Rogers Y.H."/>
            <person name="Rohde C."/>
            <person name="Rozas J."/>
            <person name="Rubenfield M.J."/>
            <person name="Ruiz A."/>
            <person name="Russo S."/>
            <person name="Salzberg S.L."/>
            <person name="Sanchez-Gracia A."/>
            <person name="Saranga D.J."/>
            <person name="Sato H."/>
            <person name="Schaeffer S.W."/>
            <person name="Schatz M.C."/>
            <person name="Schlenke T."/>
            <person name="Schwartz R."/>
            <person name="Segarra C."/>
            <person name="Singh R.S."/>
            <person name="Sirot L."/>
            <person name="Sirota M."/>
            <person name="Sisneros N.B."/>
            <person name="Smith C.D."/>
            <person name="Smith T.F."/>
            <person name="Spieth J."/>
            <person name="Stage D.E."/>
            <person name="Stark A."/>
            <person name="Stephan W."/>
            <person name="Strausberg R.L."/>
            <person name="Strempel S."/>
            <person name="Sturgill D."/>
            <person name="Sutton G."/>
            <person name="Sutton G.G."/>
            <person name="Tao W."/>
            <person name="Teichmann S."/>
            <person name="Tobari Y.N."/>
            <person name="Tomimura Y."/>
            <person name="Tsolas J.M."/>
            <person name="Valente V.L."/>
            <person name="Venter E."/>
            <person name="Venter J.C."/>
            <person name="Vicario S."/>
            <person name="Vieira F.G."/>
            <person name="Vilella A.J."/>
            <person name="Villasante A."/>
            <person name="Walenz B."/>
            <person name="Wang J."/>
            <person name="Wasserman M."/>
            <person name="Watts T."/>
            <person name="Wilson D."/>
            <person name="Wilson R.K."/>
            <person name="Wing R.A."/>
            <person name="Wolfner M.F."/>
            <person name="Wong A."/>
            <person name="Wong G.K."/>
            <person name="Wu C.I."/>
            <person name="Wu G."/>
            <person name="Yamamoto D."/>
            <person name="Yang H.P."/>
            <person name="Yang S.P."/>
            <person name="Yorke J.A."/>
            <person name="Yoshida K."/>
            <person name="Zdobnov E."/>
            <person name="Zhang P."/>
            <person name="Zhang Y."/>
            <person name="Zimin A.V."/>
            <person name="Baldwin J."/>
            <person name="Abdouelleil A."/>
            <person name="Abdulkadir J."/>
            <person name="Abebe A."/>
            <person name="Abera B."/>
            <person name="Abreu J."/>
            <person name="Acer S.C."/>
            <person name="Aftuck L."/>
            <person name="Alexander A."/>
            <person name="An P."/>
            <person name="Anderson E."/>
            <person name="Anderson S."/>
            <person name="Arachi H."/>
            <person name="Azer M."/>
            <person name="Bachantsang P."/>
            <person name="Barry A."/>
            <person name="Bayul T."/>
            <person name="Berlin A."/>
            <person name="Bessette D."/>
            <person name="Bloom T."/>
            <person name="Blye J."/>
            <person name="Boguslavskiy L."/>
            <person name="Bonnet C."/>
            <person name="Boukhgalter B."/>
            <person name="Bourzgui I."/>
            <person name="Brown A."/>
            <person name="Cahill P."/>
            <person name="Channer S."/>
            <person name="Cheshatsang Y."/>
            <person name="Chuda L."/>
            <person name="Citroen M."/>
            <person name="Collymore A."/>
            <person name="Cooke P."/>
            <person name="Costello M."/>
            <person name="D'Aco K."/>
            <person name="Daza R."/>
            <person name="De Haan G."/>
            <person name="DeGray S."/>
            <person name="DeMaso C."/>
            <person name="Dhargay N."/>
            <person name="Dooley K."/>
            <person name="Dooley E."/>
            <person name="Doricent M."/>
            <person name="Dorje P."/>
            <person name="Dorjee K."/>
            <person name="Dupes A."/>
            <person name="Elong R."/>
            <person name="Falk J."/>
            <person name="Farina A."/>
            <person name="Faro S."/>
            <person name="Ferguson D."/>
            <person name="Fisher S."/>
            <person name="Foley C.D."/>
            <person name="Franke A."/>
            <person name="Friedrich D."/>
            <person name="Gadbois L."/>
            <person name="Gearin G."/>
            <person name="Gearin C.R."/>
            <person name="Giannoukos G."/>
            <person name="Goode T."/>
            <person name="Graham J."/>
            <person name="Grandbois E."/>
            <person name="Grewal S."/>
            <person name="Gyaltsen K."/>
            <person name="Hafez N."/>
            <person name="Hagos B."/>
            <person name="Hall J."/>
            <person name="Henson C."/>
            <person name="Hollinger A."/>
            <person name="Honan T."/>
            <person name="Huard M.D."/>
            <person name="Hughes L."/>
            <person name="Hurhula B."/>
            <person name="Husby M.E."/>
            <person name="Kamat A."/>
            <person name="Kanga B."/>
            <person name="Kashin S."/>
            <person name="Khazanovich D."/>
            <person name="Kisner P."/>
            <person name="Lance K."/>
            <person name="Lara M."/>
            <person name="Lee W."/>
            <person name="Lennon N."/>
            <person name="Letendre F."/>
            <person name="LeVine R."/>
            <person name="Lipovsky A."/>
            <person name="Liu X."/>
            <person name="Liu J."/>
            <person name="Liu S."/>
            <person name="Lokyitsang T."/>
            <person name="Lokyitsang Y."/>
            <person name="Lubonja R."/>
            <person name="Lui A."/>
            <person name="MacDonald P."/>
            <person name="Magnisalis V."/>
            <person name="Maru K."/>
            <person name="Matthews C."/>
            <person name="McCusker W."/>
            <person name="McDonough S."/>
            <person name="Mehta T."/>
            <person name="Meldrim J."/>
            <person name="Meneus L."/>
            <person name="Mihai O."/>
            <person name="Mihalev A."/>
            <person name="Mihova T."/>
            <person name="Mittelman R."/>
            <person name="Mlenga V."/>
            <person name="Montmayeur A."/>
            <person name="Mulrain L."/>
            <person name="Navidi A."/>
            <person name="Naylor J."/>
            <person name="Negash T."/>
            <person name="Nguyen T."/>
            <person name="Nguyen N."/>
            <person name="Nicol R."/>
            <person name="Norbu C."/>
            <person name="Norbu N."/>
            <person name="Novod N."/>
            <person name="O'Neill B."/>
            <person name="Osman S."/>
            <person name="Markiewicz E."/>
            <person name="Oyono O.L."/>
            <person name="Patti C."/>
            <person name="Phunkhang P."/>
            <person name="Pierre F."/>
            <person name="Priest M."/>
            <person name="Raghuraman S."/>
            <person name="Rege F."/>
            <person name="Reyes R."/>
            <person name="Rise C."/>
            <person name="Rogov P."/>
            <person name="Ross K."/>
            <person name="Ryan E."/>
            <person name="Settipalli S."/>
            <person name="Shea T."/>
            <person name="Sherpa N."/>
            <person name="Shi L."/>
            <person name="Shih D."/>
            <person name="Sparrow T."/>
            <person name="Spaulding J."/>
            <person name="Stalker J."/>
            <person name="Stange-Thomann N."/>
            <person name="Stavropoulos S."/>
            <person name="Stone C."/>
            <person name="Strader C."/>
            <person name="Tesfaye S."/>
            <person name="Thomson T."/>
            <person name="Thoulutsang Y."/>
            <person name="Thoulutsang D."/>
            <person name="Topham K."/>
            <person name="Topping I."/>
            <person name="Tsamla T."/>
            <person name="Vassiliev H."/>
            <person name="Vo A."/>
            <person name="Wangchuk T."/>
            <person name="Wangdi T."/>
            <person name="Weiand M."/>
            <person name="Wilkinson J."/>
            <person name="Wilson A."/>
            <person name="Yadav S."/>
            <person name="Young G."/>
            <person name="Yu Q."/>
            <person name="Zembek L."/>
            <person name="Zhong D."/>
            <person name="Zimmer A."/>
            <person name="Zwirko Z."/>
            <person name="Jaffe D.B."/>
            <person name="Alvarez P."/>
            <person name="Brockman W."/>
            <person name="Butler J."/>
            <person name="Chin C."/>
            <person name="Gnerre S."/>
            <person name="Grabherr M."/>
            <person name="Kleber M."/>
            <person name="Mauceli E."/>
            <person name="MacCallum I."/>
        </authorList>
    </citation>
    <scope>NUCLEOTIDE SEQUENCE [LARGE SCALE GENOMIC DNA]</scope>
    <source>
        <strain evidence="6">Tucson 15287-2541.00</strain>
    </source>
</reference>
<accession>B4JHG1</accession>